<dbReference type="Gene3D" id="1.10.630.10">
    <property type="entry name" value="Cytochrome P450"/>
    <property type="match status" value="2"/>
</dbReference>
<keyword evidence="1 3" id="KW-0479">Metal-binding</keyword>
<dbReference type="PRINTS" id="PR00385">
    <property type="entry name" value="P450"/>
</dbReference>
<dbReference type="EMBL" id="JAEHOD010000011">
    <property type="protein sequence ID" value="KAG2450528.1"/>
    <property type="molecule type" value="Genomic_DNA"/>
</dbReference>
<comment type="similarity">
    <text evidence="4">Belongs to the cytochrome P450 family.</text>
</comment>
<protein>
    <recommendedName>
        <fullName evidence="7">Cytochrome P450</fullName>
    </recommendedName>
</protein>
<keyword evidence="3 4" id="KW-0349">Heme</keyword>
<evidence type="ECO:0000256" key="2">
    <source>
        <dbReference type="ARBA" id="ARBA00023004"/>
    </source>
</evidence>
<evidence type="ECO:0000313" key="6">
    <source>
        <dbReference type="Proteomes" id="UP000613740"/>
    </source>
</evidence>
<dbReference type="OrthoDB" id="3945418at2759"/>
<dbReference type="SUPFAM" id="SSF48264">
    <property type="entry name" value="Cytochrome P450"/>
    <property type="match status" value="1"/>
</dbReference>
<evidence type="ECO:0000256" key="4">
    <source>
        <dbReference type="RuleBase" id="RU000461"/>
    </source>
</evidence>
<evidence type="ECO:0000313" key="5">
    <source>
        <dbReference type="EMBL" id="KAG2450528.1"/>
    </source>
</evidence>
<keyword evidence="4" id="KW-0560">Oxidoreductase</keyword>
<accession>A0A835WNL4</accession>
<dbReference type="InterPro" id="IPR036396">
    <property type="entry name" value="Cyt_P450_sf"/>
</dbReference>
<reference evidence="5" key="1">
    <citation type="journal article" date="2020" name="bioRxiv">
        <title>Comparative genomics of Chlamydomonas.</title>
        <authorList>
            <person name="Craig R.J."/>
            <person name="Hasan A.R."/>
            <person name="Ness R.W."/>
            <person name="Keightley P.D."/>
        </authorList>
    </citation>
    <scope>NUCLEOTIDE SEQUENCE</scope>
    <source>
        <strain evidence="5">CCAP 11/173</strain>
    </source>
</reference>
<dbReference type="PROSITE" id="PS00086">
    <property type="entry name" value="CYTOCHROME_P450"/>
    <property type="match status" value="1"/>
</dbReference>
<dbReference type="GO" id="GO:0016125">
    <property type="term" value="P:sterol metabolic process"/>
    <property type="evidence" value="ECO:0007669"/>
    <property type="project" value="TreeGrafter"/>
</dbReference>
<comment type="cofactor">
    <cofactor evidence="3">
        <name>heme</name>
        <dbReference type="ChEBI" id="CHEBI:30413"/>
    </cofactor>
</comment>
<keyword evidence="4" id="KW-0503">Monooxygenase</keyword>
<dbReference type="InterPro" id="IPR017972">
    <property type="entry name" value="Cyt_P450_CS"/>
</dbReference>
<keyword evidence="2 3" id="KW-0408">Iron</keyword>
<dbReference type="GO" id="GO:0020037">
    <property type="term" value="F:heme binding"/>
    <property type="evidence" value="ECO:0007669"/>
    <property type="project" value="InterPro"/>
</dbReference>
<evidence type="ECO:0000256" key="1">
    <source>
        <dbReference type="ARBA" id="ARBA00022723"/>
    </source>
</evidence>
<gene>
    <name evidence="5" type="ORF">HYH02_005029</name>
</gene>
<dbReference type="PANTHER" id="PTHR24286:SF380">
    <property type="entry name" value="PH DOMAIN-CONTAINING PROTEIN"/>
    <property type="match status" value="1"/>
</dbReference>
<dbReference type="GO" id="GO:0016705">
    <property type="term" value="F:oxidoreductase activity, acting on paired donors, with incorporation or reduction of molecular oxygen"/>
    <property type="evidence" value="ECO:0007669"/>
    <property type="project" value="InterPro"/>
</dbReference>
<dbReference type="GO" id="GO:0004497">
    <property type="term" value="F:monooxygenase activity"/>
    <property type="evidence" value="ECO:0007669"/>
    <property type="project" value="UniProtKB-KW"/>
</dbReference>
<dbReference type="PRINTS" id="PR00465">
    <property type="entry name" value="EP450IV"/>
</dbReference>
<evidence type="ECO:0000256" key="3">
    <source>
        <dbReference type="PIRSR" id="PIRSR602403-1"/>
    </source>
</evidence>
<evidence type="ECO:0008006" key="7">
    <source>
        <dbReference type="Google" id="ProtNLM"/>
    </source>
</evidence>
<feature type="binding site" description="axial binding residue" evidence="3">
    <location>
        <position position="475"/>
    </location>
    <ligand>
        <name>heme</name>
        <dbReference type="ChEBI" id="CHEBI:30413"/>
    </ligand>
    <ligandPart>
        <name>Fe</name>
        <dbReference type="ChEBI" id="CHEBI:18248"/>
    </ligandPart>
</feature>
<dbReference type="Proteomes" id="UP000613740">
    <property type="component" value="Unassembled WGS sequence"/>
</dbReference>
<name>A0A835WNL4_9CHLO</name>
<sequence>MRAKATQSVAELPLPEGSLGLPAVGETLELITNGDTFGASRRERHGDVYKTNILGAPTVMVYGEEAVRAVLAAEDKLVASDWPEVTSTLVGPDSLNLLTGPRHGAVKRALSEAFSDKALRRHVPAIAALVQEYVAGWAAGAQPTPGFESCQLLSQAVFDRVVLGGAGGRDRAAQLQGIMAALQAGFNTPPVQLPFTDYGKAVAARQEFGALVTQAIQRSRQQQTTAAASASSAAANPSAQATFDCAMADVVAAAASSSTSSTSTTTSAATAWSQPPVPLPDSLLVDNAAAALFGNASMGPSLAKALQHLAANAADGGNGVMAALRKEQQDIMTRRGPAITAEVLDDMTYGGAVARELLRITPAVPAVFRLALVDFELQGRRIPKGWRVWCHLGDSVTRYNKDHFRPERWLQAPGGATGSSNAANGAPSAAAATAPAAAAQAGGCPMHGGGSGGGSATSAKPAEYSLPFGSGVRSCLGRNLVMSELLVALAVLARGYEWEAVNPEEQWGVVPSPAPKEGLRMRLRPRA</sequence>
<organism evidence="5 6">
    <name type="scientific">Chlamydomonas schloesseri</name>
    <dbReference type="NCBI Taxonomy" id="2026947"/>
    <lineage>
        <taxon>Eukaryota</taxon>
        <taxon>Viridiplantae</taxon>
        <taxon>Chlorophyta</taxon>
        <taxon>core chlorophytes</taxon>
        <taxon>Chlorophyceae</taxon>
        <taxon>CS clade</taxon>
        <taxon>Chlamydomonadales</taxon>
        <taxon>Chlamydomonadaceae</taxon>
        <taxon>Chlamydomonas</taxon>
    </lineage>
</organism>
<dbReference type="Pfam" id="PF00067">
    <property type="entry name" value="p450"/>
    <property type="match status" value="2"/>
</dbReference>
<dbReference type="GO" id="GO:0005506">
    <property type="term" value="F:iron ion binding"/>
    <property type="evidence" value="ECO:0007669"/>
    <property type="project" value="InterPro"/>
</dbReference>
<comment type="caution">
    <text evidence="5">The sequence shown here is derived from an EMBL/GenBank/DDBJ whole genome shotgun (WGS) entry which is preliminary data.</text>
</comment>
<dbReference type="InterPro" id="IPR001128">
    <property type="entry name" value="Cyt_P450"/>
</dbReference>
<dbReference type="AlphaFoldDB" id="A0A835WNL4"/>
<keyword evidence="6" id="KW-1185">Reference proteome</keyword>
<dbReference type="InterPro" id="IPR002403">
    <property type="entry name" value="Cyt_P450_E_grp-IV"/>
</dbReference>
<proteinExistence type="inferred from homology"/>
<dbReference type="PANTHER" id="PTHR24286">
    <property type="entry name" value="CYTOCHROME P450 26"/>
    <property type="match status" value="1"/>
</dbReference>